<dbReference type="AlphaFoldDB" id="A0A1Y1HWW6"/>
<dbReference type="PROSITE" id="PS50097">
    <property type="entry name" value="BTB"/>
    <property type="match status" value="1"/>
</dbReference>
<dbReference type="EMBL" id="DF237036">
    <property type="protein sequence ID" value="GAQ81669.1"/>
    <property type="molecule type" value="Genomic_DNA"/>
</dbReference>
<keyword evidence="4" id="KW-1185">Reference proteome</keyword>
<reference evidence="3 4" key="1">
    <citation type="journal article" date="2014" name="Nat. Commun.">
        <title>Klebsormidium flaccidum genome reveals primary factors for plant terrestrial adaptation.</title>
        <authorList>
            <person name="Hori K."/>
            <person name="Maruyama F."/>
            <person name="Fujisawa T."/>
            <person name="Togashi T."/>
            <person name="Yamamoto N."/>
            <person name="Seo M."/>
            <person name="Sato S."/>
            <person name="Yamada T."/>
            <person name="Mori H."/>
            <person name="Tajima N."/>
            <person name="Moriyama T."/>
            <person name="Ikeuchi M."/>
            <person name="Watanabe M."/>
            <person name="Wada H."/>
            <person name="Kobayashi K."/>
            <person name="Saito M."/>
            <person name="Masuda T."/>
            <person name="Sasaki-Sekimoto Y."/>
            <person name="Mashiguchi K."/>
            <person name="Awai K."/>
            <person name="Shimojima M."/>
            <person name="Masuda S."/>
            <person name="Iwai M."/>
            <person name="Nobusawa T."/>
            <person name="Narise T."/>
            <person name="Kondo S."/>
            <person name="Saito H."/>
            <person name="Sato R."/>
            <person name="Murakawa M."/>
            <person name="Ihara Y."/>
            <person name="Oshima-Yamada Y."/>
            <person name="Ohtaka K."/>
            <person name="Satoh M."/>
            <person name="Sonobe K."/>
            <person name="Ishii M."/>
            <person name="Ohtani R."/>
            <person name="Kanamori-Sato M."/>
            <person name="Honoki R."/>
            <person name="Miyazaki D."/>
            <person name="Mochizuki H."/>
            <person name="Umetsu J."/>
            <person name="Higashi K."/>
            <person name="Shibata D."/>
            <person name="Kamiya Y."/>
            <person name="Sato N."/>
            <person name="Nakamura Y."/>
            <person name="Tabata S."/>
            <person name="Ida S."/>
            <person name="Kurokawa K."/>
            <person name="Ohta H."/>
        </authorList>
    </citation>
    <scope>NUCLEOTIDE SEQUENCE [LARGE SCALE GENOMIC DNA]</scope>
    <source>
        <strain evidence="3 4">NIES-2285</strain>
    </source>
</reference>
<evidence type="ECO:0000259" key="2">
    <source>
        <dbReference type="PROSITE" id="PS50097"/>
    </source>
</evidence>
<sequence>MAAGARPCDFATLTEAAASQRALGTGVKPAGCQLRRSLIPLGLKHGKSKRVLYTRQLLSRTDTSLVLCKASCCTTVPFRIRAVRPANLHEEQIKVPAWYDPLIKLDVDRSALNDWILNAGVYNSYHKKYDARWQPVTLMFHPDVTVNGQDVGGTTSNTEGCIIYVPRFKAYKEDAIIEGRLIMNQGFSLASNLRNLLSPKGLQSADLLISTKDGRPVPCHKMLLHMRRETLWPNVFSVPLTRSEDGSKFEVTLLQEFSFAAVKRYIKIVYTGEISPSMGDLDWANPDVEELAHIATKLGERDLLKILCNIHAFETADALPAEEFPGVVRTGEEQYWEAKKREAEEKLKKIHAGWWGF</sequence>
<evidence type="ECO:0000256" key="1">
    <source>
        <dbReference type="ARBA" id="ARBA00004906"/>
    </source>
</evidence>
<name>A0A1Y1HWW6_KLENI</name>
<protein>
    <recommendedName>
        <fullName evidence="2">BTB domain-containing protein</fullName>
    </recommendedName>
</protein>
<proteinExistence type="predicted"/>
<dbReference type="SUPFAM" id="SSF54695">
    <property type="entry name" value="POZ domain"/>
    <property type="match status" value="1"/>
</dbReference>
<comment type="pathway">
    <text evidence="1">Protein modification; protein ubiquitination.</text>
</comment>
<evidence type="ECO:0000313" key="4">
    <source>
        <dbReference type="Proteomes" id="UP000054558"/>
    </source>
</evidence>
<dbReference type="InterPro" id="IPR000210">
    <property type="entry name" value="BTB/POZ_dom"/>
</dbReference>
<organism evidence="3 4">
    <name type="scientific">Klebsormidium nitens</name>
    <name type="common">Green alga</name>
    <name type="synonym">Ulothrix nitens</name>
    <dbReference type="NCBI Taxonomy" id="105231"/>
    <lineage>
        <taxon>Eukaryota</taxon>
        <taxon>Viridiplantae</taxon>
        <taxon>Streptophyta</taxon>
        <taxon>Klebsormidiophyceae</taxon>
        <taxon>Klebsormidiales</taxon>
        <taxon>Klebsormidiaceae</taxon>
        <taxon>Klebsormidium</taxon>
    </lineage>
</organism>
<dbReference type="InterPro" id="IPR011333">
    <property type="entry name" value="SKP1/BTB/POZ_sf"/>
</dbReference>
<accession>A0A1Y1HWW6</accession>
<dbReference type="Proteomes" id="UP000054558">
    <property type="component" value="Unassembled WGS sequence"/>
</dbReference>
<gene>
    <name evidence="3" type="ORF">KFL_000870040</name>
</gene>
<feature type="domain" description="BTB" evidence="2">
    <location>
        <begin position="205"/>
        <end position="278"/>
    </location>
</feature>
<evidence type="ECO:0000313" key="3">
    <source>
        <dbReference type="EMBL" id="GAQ81669.1"/>
    </source>
</evidence>
<dbReference type="Gene3D" id="3.30.710.10">
    <property type="entry name" value="Potassium Channel Kv1.1, Chain A"/>
    <property type="match status" value="1"/>
</dbReference>